<evidence type="ECO:0000313" key="11">
    <source>
        <dbReference type="Proteomes" id="UP000570003"/>
    </source>
</evidence>
<feature type="domain" description="Peptidase S54 rhomboid" evidence="9">
    <location>
        <begin position="124"/>
        <end position="268"/>
    </location>
</feature>
<dbReference type="InterPro" id="IPR035952">
    <property type="entry name" value="Rhomboid-like_sf"/>
</dbReference>
<keyword evidence="10" id="KW-0378">Hydrolase</keyword>
<feature type="transmembrane region" description="Helical" evidence="8">
    <location>
        <begin position="183"/>
        <end position="203"/>
    </location>
</feature>
<reference evidence="10 11" key="1">
    <citation type="submission" date="2020-04" db="EMBL/GenBank/DDBJ databases">
        <title>MicrobeNet Type strains.</title>
        <authorList>
            <person name="Nicholson A.C."/>
        </authorList>
    </citation>
    <scope>NUCLEOTIDE SEQUENCE [LARGE SCALE GENOMIC DNA]</scope>
    <source>
        <strain evidence="10 11">DSM 40738</strain>
    </source>
</reference>
<name>A0AA44DCZ4_STRE0</name>
<dbReference type="AlphaFoldDB" id="A0AA44DCZ4"/>
<accession>A0AA44DCZ4</accession>
<protein>
    <submittedName>
        <fullName evidence="10">Rhomboid family intramembrane serine protease</fullName>
    </submittedName>
</protein>
<feature type="transmembrane region" description="Helical" evidence="8">
    <location>
        <begin position="248"/>
        <end position="266"/>
    </location>
</feature>
<keyword evidence="10" id="KW-0645">Protease</keyword>
<feature type="transmembrane region" description="Helical" evidence="8">
    <location>
        <begin position="157"/>
        <end position="177"/>
    </location>
</feature>
<evidence type="ECO:0000256" key="7">
    <source>
        <dbReference type="SAM" id="MobiDB-lite"/>
    </source>
</evidence>
<evidence type="ECO:0000256" key="8">
    <source>
        <dbReference type="SAM" id="Phobius"/>
    </source>
</evidence>
<evidence type="ECO:0000256" key="4">
    <source>
        <dbReference type="ARBA" id="ARBA00022692"/>
    </source>
</evidence>
<evidence type="ECO:0000256" key="3">
    <source>
        <dbReference type="ARBA" id="ARBA00022519"/>
    </source>
</evidence>
<evidence type="ECO:0000256" key="6">
    <source>
        <dbReference type="ARBA" id="ARBA00023136"/>
    </source>
</evidence>
<dbReference type="PANTHER" id="PTHR43066:SF26">
    <property type="entry name" value="RHOMBOID PROTEASE GLPG"/>
    <property type="match status" value="1"/>
</dbReference>
<feature type="transmembrane region" description="Helical" evidence="8">
    <location>
        <begin position="133"/>
        <end position="150"/>
    </location>
</feature>
<dbReference type="SUPFAM" id="SSF144091">
    <property type="entry name" value="Rhomboid-like"/>
    <property type="match status" value="1"/>
</dbReference>
<dbReference type="GO" id="GO:0016020">
    <property type="term" value="C:membrane"/>
    <property type="evidence" value="ECO:0007669"/>
    <property type="project" value="UniProtKB-SubCell"/>
</dbReference>
<dbReference type="GO" id="GO:0006508">
    <property type="term" value="P:proteolysis"/>
    <property type="evidence" value="ECO:0007669"/>
    <property type="project" value="UniProtKB-KW"/>
</dbReference>
<dbReference type="EMBL" id="JAAXOU010000049">
    <property type="protein sequence ID" value="NKY13977.1"/>
    <property type="molecule type" value="Genomic_DNA"/>
</dbReference>
<feature type="transmembrane region" description="Helical" evidence="8">
    <location>
        <begin position="215"/>
        <end position="236"/>
    </location>
</feature>
<evidence type="ECO:0000259" key="9">
    <source>
        <dbReference type="Pfam" id="PF01694"/>
    </source>
</evidence>
<evidence type="ECO:0000313" key="10">
    <source>
        <dbReference type="EMBL" id="NKY13977.1"/>
    </source>
</evidence>
<keyword evidence="2" id="KW-1003">Cell membrane</keyword>
<gene>
    <name evidence="10" type="ORF">HGA06_07325</name>
</gene>
<dbReference type="PANTHER" id="PTHR43066">
    <property type="entry name" value="RHOMBOID-RELATED PROTEIN"/>
    <property type="match status" value="1"/>
</dbReference>
<evidence type="ECO:0000256" key="5">
    <source>
        <dbReference type="ARBA" id="ARBA00022989"/>
    </source>
</evidence>
<evidence type="ECO:0000256" key="1">
    <source>
        <dbReference type="ARBA" id="ARBA00004141"/>
    </source>
</evidence>
<proteinExistence type="predicted"/>
<sequence length="286" mass="30254">MPRSGPDTPATLRPPPSRPRTAGGPAGDGRARRGALSRSLPVRHDLFVIDWCGALRRAATGPWVTYGVIGVCALVFVLGPASGLTAPHGTGDALVAAQSAYFRRWGVIPADLLSGSPAALLSPLSALFVHGNWLHLLGNMLFLFVFGAMAEERMGHLRFGVFYVVCGYLALAGYAMAHADSEQTLVGASGAISGVLGAFLYLFPRARVTSLFPFLFFLPLRFPAWIVLAFWFALQWLAARGAGSGPGVAYLAHLVGFALGFLHAWACRRGTRVRGPAAAAEGEGQP</sequence>
<evidence type="ECO:0000256" key="2">
    <source>
        <dbReference type="ARBA" id="ARBA00022475"/>
    </source>
</evidence>
<feature type="region of interest" description="Disordered" evidence="7">
    <location>
        <begin position="1"/>
        <end position="35"/>
    </location>
</feature>
<feature type="transmembrane region" description="Helical" evidence="8">
    <location>
        <begin position="63"/>
        <end position="81"/>
    </location>
</feature>
<keyword evidence="3" id="KW-0997">Cell inner membrane</keyword>
<comment type="subcellular location">
    <subcellularLocation>
        <location evidence="1">Membrane</location>
        <topology evidence="1">Multi-pass membrane protein</topology>
    </subcellularLocation>
</comment>
<keyword evidence="5 8" id="KW-1133">Transmembrane helix</keyword>
<dbReference type="Proteomes" id="UP000570003">
    <property type="component" value="Unassembled WGS sequence"/>
</dbReference>
<dbReference type="InterPro" id="IPR022764">
    <property type="entry name" value="Peptidase_S54_rhomboid_dom"/>
</dbReference>
<dbReference type="GO" id="GO:0004252">
    <property type="term" value="F:serine-type endopeptidase activity"/>
    <property type="evidence" value="ECO:0007669"/>
    <property type="project" value="InterPro"/>
</dbReference>
<keyword evidence="6 8" id="KW-0472">Membrane</keyword>
<keyword evidence="4 8" id="KW-0812">Transmembrane</keyword>
<dbReference type="Gene3D" id="1.20.1540.10">
    <property type="entry name" value="Rhomboid-like"/>
    <property type="match status" value="1"/>
</dbReference>
<keyword evidence="11" id="KW-1185">Reference proteome</keyword>
<organism evidence="10 11">
    <name type="scientific">Streptomyces somaliensis (strain ATCC 33201 / DSM 40738 / JCM 12659 / KCTC 9044 / NCTC 11332 / NRRL B-12077 / IP 733)</name>
    <dbReference type="NCBI Taxonomy" id="1134445"/>
    <lineage>
        <taxon>Bacteria</taxon>
        <taxon>Bacillati</taxon>
        <taxon>Actinomycetota</taxon>
        <taxon>Actinomycetes</taxon>
        <taxon>Kitasatosporales</taxon>
        <taxon>Streptomycetaceae</taxon>
        <taxon>Streptomyces</taxon>
    </lineage>
</organism>
<comment type="caution">
    <text evidence="10">The sequence shown here is derived from an EMBL/GenBank/DDBJ whole genome shotgun (WGS) entry which is preliminary data.</text>
</comment>
<dbReference type="Pfam" id="PF01694">
    <property type="entry name" value="Rhomboid"/>
    <property type="match status" value="1"/>
</dbReference>